<dbReference type="EMBL" id="JACSDY010000003">
    <property type="protein sequence ID" value="KAF7432017.1"/>
    <property type="molecule type" value="Genomic_DNA"/>
</dbReference>
<dbReference type="Pfam" id="PF03006">
    <property type="entry name" value="HlyIII"/>
    <property type="match status" value="1"/>
</dbReference>
<feature type="binding site" evidence="6">
    <location>
        <position position="534"/>
    </location>
    <ligand>
        <name>Zn(2+)</name>
        <dbReference type="ChEBI" id="CHEBI:29105"/>
    </ligand>
</feature>
<sequence length="578" mass="67275">MFMKWRPSWSCEGKHQVQKRIRKAYASSLFRAFIELNIVQNKLDALRYHYEYNYLRWRKEMCSLGPQNRARKHDIQEHDDVQTNIVLSRVPFDAPLTRLQKALTREKLMEENVKHSKWKIRKRNVQLTCSLKDNKLRIFFVRKDDDREKFERLFDDSPSVVDACGMSHRFGACAMTQPTLDHDLEDLRVALKSSYPSCVRKTIDGFGCPGNARMPLEDRRRSRNSDGGTDYHDQSFRTTSRQKNKLLLCDATEANVPPQQQFNISRIIKTEGTTSRDVNDVRMYTANGERKERNSSENLFLRRWVDMPRHLQFNPHIRTGYRPLMTVRQCIGSLFYIHNETVNIMTHGFAILYMLWTIPRWLPWHTQGILGAILSWCHLIGAVSPWIGSFIYHVFMNVNYDEAFYRSLLRLDMIGIWLCQSFGAIPMMAASVHCLPDNHWYCCIFIYCFLSIWGLLKAMHAKSPWERRLCFAPPFLMRMFIMTMRCFGIGGGSPKALTHIVLQDLIAVIGAIVGALRIPEKWMPGKLDFILNSHNLMHVLVVLAVCSMHTATIEDLTWMADQSTCNETNASSMINEEL</sequence>
<keyword evidence="6" id="KW-0479">Metal-binding</keyword>
<dbReference type="PANTHER" id="PTHR20855">
    <property type="entry name" value="ADIPOR/PROGESTIN RECEPTOR-RELATED"/>
    <property type="match status" value="1"/>
</dbReference>
<dbReference type="AlphaFoldDB" id="A0A834UDG5"/>
<keyword evidence="5 8" id="KW-0472">Membrane</keyword>
<feature type="region of interest" description="Disordered" evidence="7">
    <location>
        <begin position="210"/>
        <end position="237"/>
    </location>
</feature>
<evidence type="ECO:0000256" key="4">
    <source>
        <dbReference type="ARBA" id="ARBA00022989"/>
    </source>
</evidence>
<comment type="subcellular location">
    <subcellularLocation>
        <location evidence="1">Membrane</location>
        <topology evidence="1">Multi-pass membrane protein</topology>
    </subcellularLocation>
</comment>
<feature type="transmembrane region" description="Helical" evidence="8">
    <location>
        <begin position="334"/>
        <end position="356"/>
    </location>
</feature>
<dbReference type="GO" id="GO:0016020">
    <property type="term" value="C:membrane"/>
    <property type="evidence" value="ECO:0007669"/>
    <property type="project" value="UniProtKB-SubCell"/>
</dbReference>
<evidence type="ECO:0000256" key="1">
    <source>
        <dbReference type="ARBA" id="ARBA00004141"/>
    </source>
</evidence>
<keyword evidence="6" id="KW-0862">Zinc</keyword>
<feature type="transmembrane region" description="Helical" evidence="8">
    <location>
        <begin position="368"/>
        <end position="392"/>
    </location>
</feature>
<feature type="binding site" evidence="6">
    <location>
        <position position="538"/>
    </location>
    <ligand>
        <name>Zn(2+)</name>
        <dbReference type="ChEBI" id="CHEBI:29105"/>
    </ligand>
</feature>
<accession>A0A834UDG5</accession>
<feature type="transmembrane region" description="Helical" evidence="8">
    <location>
        <begin position="413"/>
        <end position="432"/>
    </location>
</feature>
<evidence type="ECO:0000256" key="8">
    <source>
        <dbReference type="SAM" id="Phobius"/>
    </source>
</evidence>
<feature type="transmembrane region" description="Helical" evidence="8">
    <location>
        <begin position="438"/>
        <end position="456"/>
    </location>
</feature>
<evidence type="ECO:0000256" key="2">
    <source>
        <dbReference type="ARBA" id="ARBA00007018"/>
    </source>
</evidence>
<comment type="caution">
    <text evidence="9">The sequence shown here is derived from an EMBL/GenBank/DDBJ whole genome shotgun (WGS) entry which is preliminary data.</text>
</comment>
<evidence type="ECO:0000256" key="6">
    <source>
        <dbReference type="PIRSR" id="PIRSR604254-1"/>
    </source>
</evidence>
<comment type="similarity">
    <text evidence="2">Belongs to the ADIPOR family.</text>
</comment>
<protein>
    <recommendedName>
        <fullName evidence="11">Progestin and adipoQ receptor family member 4</fullName>
    </recommendedName>
</protein>
<evidence type="ECO:0000313" key="10">
    <source>
        <dbReference type="Proteomes" id="UP000600918"/>
    </source>
</evidence>
<keyword evidence="3 8" id="KW-0812">Transmembrane</keyword>
<keyword evidence="4 8" id="KW-1133">Transmembrane helix</keyword>
<dbReference type="GO" id="GO:0046872">
    <property type="term" value="F:metal ion binding"/>
    <property type="evidence" value="ECO:0007669"/>
    <property type="project" value="UniProtKB-KW"/>
</dbReference>
<organism evidence="9 10">
    <name type="scientific">Vespula pensylvanica</name>
    <name type="common">Western yellow jacket</name>
    <name type="synonym">Wasp</name>
    <dbReference type="NCBI Taxonomy" id="30213"/>
    <lineage>
        <taxon>Eukaryota</taxon>
        <taxon>Metazoa</taxon>
        <taxon>Ecdysozoa</taxon>
        <taxon>Arthropoda</taxon>
        <taxon>Hexapoda</taxon>
        <taxon>Insecta</taxon>
        <taxon>Pterygota</taxon>
        <taxon>Neoptera</taxon>
        <taxon>Endopterygota</taxon>
        <taxon>Hymenoptera</taxon>
        <taxon>Apocrita</taxon>
        <taxon>Aculeata</taxon>
        <taxon>Vespoidea</taxon>
        <taxon>Vespidae</taxon>
        <taxon>Vespinae</taxon>
        <taxon>Vespula</taxon>
    </lineage>
</organism>
<evidence type="ECO:0000313" key="9">
    <source>
        <dbReference type="EMBL" id="KAF7432017.1"/>
    </source>
</evidence>
<proteinExistence type="inferred from homology"/>
<gene>
    <name evidence="9" type="ORF">H0235_004941</name>
</gene>
<dbReference type="Proteomes" id="UP000600918">
    <property type="component" value="Unassembled WGS sequence"/>
</dbReference>
<reference evidence="9" key="1">
    <citation type="journal article" date="2020" name="G3 (Bethesda)">
        <title>High-Quality Assemblies for Three Invasive Social Wasps from the &lt;i&gt;Vespula&lt;/i&gt; Genus.</title>
        <authorList>
            <person name="Harrop T.W.R."/>
            <person name="Guhlin J."/>
            <person name="McLaughlin G.M."/>
            <person name="Permina E."/>
            <person name="Stockwell P."/>
            <person name="Gilligan J."/>
            <person name="Le Lec M.F."/>
            <person name="Gruber M.A.M."/>
            <person name="Quinn O."/>
            <person name="Lovegrove M."/>
            <person name="Duncan E.J."/>
            <person name="Remnant E.J."/>
            <person name="Van Eeckhoven J."/>
            <person name="Graham B."/>
            <person name="Knapp R.A."/>
            <person name="Langford K.W."/>
            <person name="Kronenberg Z."/>
            <person name="Press M.O."/>
            <person name="Eacker S.M."/>
            <person name="Wilson-Rankin E.E."/>
            <person name="Purcell J."/>
            <person name="Lester P.J."/>
            <person name="Dearden P.K."/>
        </authorList>
    </citation>
    <scope>NUCLEOTIDE SEQUENCE</scope>
    <source>
        <strain evidence="9">Volc-1</strain>
    </source>
</reference>
<dbReference type="InterPro" id="IPR004254">
    <property type="entry name" value="AdipoR/HlyIII-related"/>
</dbReference>
<feature type="transmembrane region" description="Helical" evidence="8">
    <location>
        <begin position="536"/>
        <end position="553"/>
    </location>
</feature>
<keyword evidence="10" id="KW-1185">Reference proteome</keyword>
<feature type="binding site" evidence="6">
    <location>
        <position position="393"/>
    </location>
    <ligand>
        <name>Zn(2+)</name>
        <dbReference type="ChEBI" id="CHEBI:29105"/>
    </ligand>
</feature>
<evidence type="ECO:0000256" key="7">
    <source>
        <dbReference type="SAM" id="MobiDB-lite"/>
    </source>
</evidence>
<feature type="compositionally biased region" description="Basic and acidic residues" evidence="7">
    <location>
        <begin position="215"/>
        <end position="235"/>
    </location>
</feature>
<feature type="transmembrane region" description="Helical" evidence="8">
    <location>
        <begin position="468"/>
        <end position="490"/>
    </location>
</feature>
<evidence type="ECO:0000256" key="3">
    <source>
        <dbReference type="ARBA" id="ARBA00022692"/>
    </source>
</evidence>
<feature type="transmembrane region" description="Helical" evidence="8">
    <location>
        <begin position="496"/>
        <end position="516"/>
    </location>
</feature>
<dbReference type="GO" id="GO:0038023">
    <property type="term" value="F:signaling receptor activity"/>
    <property type="evidence" value="ECO:0007669"/>
    <property type="project" value="TreeGrafter"/>
</dbReference>
<evidence type="ECO:0008006" key="11">
    <source>
        <dbReference type="Google" id="ProtNLM"/>
    </source>
</evidence>
<evidence type="ECO:0000256" key="5">
    <source>
        <dbReference type="ARBA" id="ARBA00023136"/>
    </source>
</evidence>
<dbReference type="PANTHER" id="PTHR20855:SF138">
    <property type="entry name" value="PROGESTIN AND ADIPOQ RECEPTOR FAMILY MEMBER 4"/>
    <property type="match status" value="1"/>
</dbReference>
<name>A0A834UDG5_VESPE</name>